<gene>
    <name evidence="2" type="ORF">ACFSW5_04080</name>
</gene>
<dbReference type="InterPro" id="IPR032876">
    <property type="entry name" value="J_dom"/>
</dbReference>
<dbReference type="Pfam" id="PF13550">
    <property type="entry name" value="Phage-tail_3"/>
    <property type="match status" value="1"/>
</dbReference>
<dbReference type="EMBL" id="JBHUMY010000004">
    <property type="protein sequence ID" value="MFD2659441.1"/>
    <property type="molecule type" value="Genomic_DNA"/>
</dbReference>
<evidence type="ECO:0000313" key="3">
    <source>
        <dbReference type="Proteomes" id="UP001597493"/>
    </source>
</evidence>
<name>A0ABW5QT25_9BACL</name>
<dbReference type="Proteomes" id="UP001597493">
    <property type="component" value="Unassembled WGS sequence"/>
</dbReference>
<dbReference type="RefSeq" id="WP_379270135.1">
    <property type="nucleotide sequence ID" value="NZ_JBHUGT010000020.1"/>
</dbReference>
<feature type="domain" description="Tip attachment protein J" evidence="1">
    <location>
        <begin position="396"/>
        <end position="500"/>
    </location>
</feature>
<reference evidence="3" key="1">
    <citation type="journal article" date="2019" name="Int. J. Syst. Evol. Microbiol.">
        <title>The Global Catalogue of Microorganisms (GCM) 10K type strain sequencing project: providing services to taxonomists for standard genome sequencing and annotation.</title>
        <authorList>
            <consortium name="The Broad Institute Genomics Platform"/>
            <consortium name="The Broad Institute Genome Sequencing Center for Infectious Disease"/>
            <person name="Wu L."/>
            <person name="Ma J."/>
        </authorList>
    </citation>
    <scope>NUCLEOTIDE SEQUENCE [LARGE SCALE GENOMIC DNA]</scope>
    <source>
        <strain evidence="3">TISTR 1827</strain>
    </source>
</reference>
<proteinExistence type="predicted"/>
<comment type="caution">
    <text evidence="2">The sequence shown here is derived from an EMBL/GenBank/DDBJ whole genome shotgun (WGS) entry which is preliminary data.</text>
</comment>
<protein>
    <submittedName>
        <fullName evidence="2">Phage tail protein</fullName>
    </submittedName>
</protein>
<accession>A0ABW5QT25</accession>
<keyword evidence="3" id="KW-1185">Reference proteome</keyword>
<sequence length="517" mass="57341">MLNVSPEFKTAVYAPTRTTRARVSFNISDVTAPGDAAVTVTSEVAGFSRLQETKDSILTRPAYATFEPDYWKLDGSFVLPPKPSETDYEVGWYSDAFSNADGSFSVPQVLDYTFGQTHSSIGITVTFDTPTGECATDFVINVYNGGTVIYTDTVTGNTLAQYVLEKQLNDYNRVTVSISKWSAGNRRAKVIEVTFGVVRVYEDNKLIRVDVTEEIDPTSAALPVSEMKFVVDNSSREFNILNPTGSYAYLAERQRVHTEIGVMIAPNRFEYLTLGYYYLSDWQSDEGALTTTFTARNLIDFLSDEEITNLTSGSMSLYDFTAALLTGAGVERYEIDPALSSITTQGVYDSLTRREILQMIALAGMSVVRVDRYDKLIIEQLPAGASVDTLDFDNIYKEPKINLEELVTRVEVNYYSGVDVAGVAVATVAVAGGKTLKVENTLISSQAHAQAVANWFLAENLKRAIYEINWRQNPALECGDLVEVENSYNETKQSRITRQEYNYAGFLRGRSLTRGAI</sequence>
<organism evidence="2 3">
    <name type="scientific">Paenibacillus thailandensis</name>
    <dbReference type="NCBI Taxonomy" id="393250"/>
    <lineage>
        <taxon>Bacteria</taxon>
        <taxon>Bacillati</taxon>
        <taxon>Bacillota</taxon>
        <taxon>Bacilli</taxon>
        <taxon>Bacillales</taxon>
        <taxon>Paenibacillaceae</taxon>
        <taxon>Paenibacillus</taxon>
    </lineage>
</organism>
<evidence type="ECO:0000313" key="2">
    <source>
        <dbReference type="EMBL" id="MFD2659441.1"/>
    </source>
</evidence>
<evidence type="ECO:0000259" key="1">
    <source>
        <dbReference type="Pfam" id="PF13550"/>
    </source>
</evidence>